<name>A0A9R1X2H8_LACSA</name>
<evidence type="ECO:0000313" key="4">
    <source>
        <dbReference type="EMBL" id="KAJ0198190.1"/>
    </source>
</evidence>
<keyword evidence="2" id="KW-0378">Hydrolase</keyword>
<dbReference type="EMBL" id="NBSK02000007">
    <property type="protein sequence ID" value="KAJ0198190.1"/>
    <property type="molecule type" value="Genomic_DNA"/>
</dbReference>
<organism evidence="4 5">
    <name type="scientific">Lactuca sativa</name>
    <name type="common">Garden lettuce</name>
    <dbReference type="NCBI Taxonomy" id="4236"/>
    <lineage>
        <taxon>Eukaryota</taxon>
        <taxon>Viridiplantae</taxon>
        <taxon>Streptophyta</taxon>
        <taxon>Embryophyta</taxon>
        <taxon>Tracheophyta</taxon>
        <taxon>Spermatophyta</taxon>
        <taxon>Magnoliopsida</taxon>
        <taxon>eudicotyledons</taxon>
        <taxon>Gunneridae</taxon>
        <taxon>Pentapetalae</taxon>
        <taxon>asterids</taxon>
        <taxon>campanulids</taxon>
        <taxon>Asterales</taxon>
        <taxon>Asteraceae</taxon>
        <taxon>Cichorioideae</taxon>
        <taxon>Cichorieae</taxon>
        <taxon>Lactucinae</taxon>
        <taxon>Lactuca</taxon>
    </lineage>
</organism>
<dbReference type="InterPro" id="IPR013094">
    <property type="entry name" value="AB_hydrolase_3"/>
</dbReference>
<dbReference type="AlphaFoldDB" id="A0A9R1X2H8"/>
<dbReference type="PROSITE" id="PS01173">
    <property type="entry name" value="LIPASE_GDXG_HIS"/>
    <property type="match status" value="1"/>
</dbReference>
<sequence length="355" mass="39630">MNVHLLFIINSLTRHVFKLSTAMAVPKFKSDPYNFLKITQNPDGSLTRLAPLPSSPATPQLTADSQFVLSKDIPLNTTNTTFIRLFRPVSPPITTTGKLPIIIYFHGGGFILFSATSFPFHNSCAAISAQSPAIVISVEYRLAPEHRLPAAYDDAMEAVLWVRDQALQINGCDEWLTELADFSKAYLMGDSSGGNIAYNAGLRALDLDLNPIKIVGLIMNQPFFGGVKRTESELRLVNDRIVPLMANDLMWSLALPKASDRDHEYCNPLRDLNRSPSEKIIHLPKCLILGNNGDPLIDRQKEFANMLEACGVHVTRKFDDQGYHGVQIFDSQKAQIFYDDVKCFVWGLDMKRSTL</sequence>
<evidence type="ECO:0000256" key="1">
    <source>
        <dbReference type="ARBA" id="ARBA00010515"/>
    </source>
</evidence>
<protein>
    <recommendedName>
        <fullName evidence="3">Alpha/beta hydrolase fold-3 domain-containing protein</fullName>
    </recommendedName>
</protein>
<proteinExistence type="inferred from homology"/>
<reference evidence="4 5" key="1">
    <citation type="journal article" date="2017" name="Nat. Commun.">
        <title>Genome assembly with in vitro proximity ligation data and whole-genome triplication in lettuce.</title>
        <authorList>
            <person name="Reyes-Chin-Wo S."/>
            <person name="Wang Z."/>
            <person name="Yang X."/>
            <person name="Kozik A."/>
            <person name="Arikit S."/>
            <person name="Song C."/>
            <person name="Xia L."/>
            <person name="Froenicke L."/>
            <person name="Lavelle D.O."/>
            <person name="Truco M.J."/>
            <person name="Xia R."/>
            <person name="Zhu S."/>
            <person name="Xu C."/>
            <person name="Xu H."/>
            <person name="Xu X."/>
            <person name="Cox K."/>
            <person name="Korf I."/>
            <person name="Meyers B.C."/>
            <person name="Michelmore R.W."/>
        </authorList>
    </citation>
    <scope>NUCLEOTIDE SEQUENCE [LARGE SCALE GENOMIC DNA]</scope>
    <source>
        <strain evidence="5">cv. Salinas</strain>
        <tissue evidence="4">Seedlings</tissue>
    </source>
</reference>
<dbReference type="InterPro" id="IPR029058">
    <property type="entry name" value="AB_hydrolase_fold"/>
</dbReference>
<dbReference type="PANTHER" id="PTHR23024:SF113">
    <property type="entry name" value="CARBOXYLESTERASE 8-RELATED"/>
    <property type="match status" value="1"/>
</dbReference>
<gene>
    <name evidence="4" type="ORF">LSAT_V11C700345430</name>
</gene>
<dbReference type="Gene3D" id="3.40.50.1820">
    <property type="entry name" value="alpha/beta hydrolase"/>
    <property type="match status" value="1"/>
</dbReference>
<dbReference type="InterPro" id="IPR050466">
    <property type="entry name" value="Carboxylest/Gibb_receptor"/>
</dbReference>
<feature type="domain" description="Alpha/beta hydrolase fold-3" evidence="3">
    <location>
        <begin position="102"/>
        <end position="326"/>
    </location>
</feature>
<dbReference type="SUPFAM" id="SSF53474">
    <property type="entry name" value="alpha/beta-Hydrolases"/>
    <property type="match status" value="1"/>
</dbReference>
<dbReference type="PANTHER" id="PTHR23024">
    <property type="entry name" value="ARYLACETAMIDE DEACETYLASE"/>
    <property type="match status" value="1"/>
</dbReference>
<evidence type="ECO:0000256" key="2">
    <source>
        <dbReference type="ARBA" id="ARBA00022801"/>
    </source>
</evidence>
<dbReference type="Pfam" id="PF07859">
    <property type="entry name" value="Abhydrolase_3"/>
    <property type="match status" value="1"/>
</dbReference>
<dbReference type="Proteomes" id="UP000235145">
    <property type="component" value="Unassembled WGS sequence"/>
</dbReference>
<comment type="caution">
    <text evidence="4">The sequence shown here is derived from an EMBL/GenBank/DDBJ whole genome shotgun (WGS) entry which is preliminary data.</text>
</comment>
<dbReference type="GO" id="GO:0016787">
    <property type="term" value="F:hydrolase activity"/>
    <property type="evidence" value="ECO:0007669"/>
    <property type="project" value="UniProtKB-KW"/>
</dbReference>
<dbReference type="InterPro" id="IPR002168">
    <property type="entry name" value="Lipase_GDXG_HIS_AS"/>
</dbReference>
<evidence type="ECO:0000259" key="3">
    <source>
        <dbReference type="Pfam" id="PF07859"/>
    </source>
</evidence>
<keyword evidence="5" id="KW-1185">Reference proteome</keyword>
<comment type="similarity">
    <text evidence="1">Belongs to the 'GDXG' lipolytic enzyme family.</text>
</comment>
<accession>A0A9R1X2H8</accession>
<evidence type="ECO:0000313" key="5">
    <source>
        <dbReference type="Proteomes" id="UP000235145"/>
    </source>
</evidence>